<dbReference type="Proteomes" id="UP000410492">
    <property type="component" value="Unassembled WGS sequence"/>
</dbReference>
<dbReference type="AlphaFoldDB" id="A0A653DEI3"/>
<dbReference type="EMBL" id="CAACVG010011518">
    <property type="protein sequence ID" value="VEN58256.1"/>
    <property type="molecule type" value="Genomic_DNA"/>
</dbReference>
<evidence type="ECO:0008006" key="4">
    <source>
        <dbReference type="Google" id="ProtNLM"/>
    </source>
</evidence>
<protein>
    <recommendedName>
        <fullName evidence="4">Transforming growth factor beta regulator 1</fullName>
    </recommendedName>
</protein>
<feature type="compositionally biased region" description="Polar residues" evidence="1">
    <location>
        <begin position="88"/>
        <end position="98"/>
    </location>
</feature>
<accession>A0A653DEI3</accession>
<reference evidence="2 3" key="1">
    <citation type="submission" date="2019-01" db="EMBL/GenBank/DDBJ databases">
        <authorList>
            <person name="Sayadi A."/>
        </authorList>
    </citation>
    <scope>NUCLEOTIDE SEQUENCE [LARGE SCALE GENOMIC DNA]</scope>
</reference>
<gene>
    <name evidence="2" type="ORF">CALMAC_LOCUS16661</name>
</gene>
<dbReference type="OrthoDB" id="285793at2759"/>
<feature type="region of interest" description="Disordered" evidence="1">
    <location>
        <begin position="83"/>
        <end position="127"/>
    </location>
</feature>
<name>A0A653DEI3_CALMS</name>
<keyword evidence="3" id="KW-1185">Reference proteome</keyword>
<organism evidence="2 3">
    <name type="scientific">Callosobruchus maculatus</name>
    <name type="common">Southern cowpea weevil</name>
    <name type="synonym">Pulse bruchid</name>
    <dbReference type="NCBI Taxonomy" id="64391"/>
    <lineage>
        <taxon>Eukaryota</taxon>
        <taxon>Metazoa</taxon>
        <taxon>Ecdysozoa</taxon>
        <taxon>Arthropoda</taxon>
        <taxon>Hexapoda</taxon>
        <taxon>Insecta</taxon>
        <taxon>Pterygota</taxon>
        <taxon>Neoptera</taxon>
        <taxon>Endopterygota</taxon>
        <taxon>Coleoptera</taxon>
        <taxon>Polyphaga</taxon>
        <taxon>Cucujiformia</taxon>
        <taxon>Chrysomeloidea</taxon>
        <taxon>Chrysomelidae</taxon>
        <taxon>Bruchinae</taxon>
        <taxon>Bruchini</taxon>
        <taxon>Callosobruchus</taxon>
    </lineage>
</organism>
<sequence length="127" mass="14781">MAYNYNTNSVKNMQMINSHRTASKYKQKLLYLKQLIREYVHENAALVDELEEIQMKIIMRKEERKFLLRKLCEYEPQVVLEVQRASKDGTSSSGQVKSSDNKKRKKKTVEGDSSVNKTAVIPKTEPQ</sequence>
<evidence type="ECO:0000313" key="3">
    <source>
        <dbReference type="Proteomes" id="UP000410492"/>
    </source>
</evidence>
<evidence type="ECO:0000256" key="1">
    <source>
        <dbReference type="SAM" id="MobiDB-lite"/>
    </source>
</evidence>
<proteinExistence type="predicted"/>
<evidence type="ECO:0000313" key="2">
    <source>
        <dbReference type="EMBL" id="VEN58256.1"/>
    </source>
</evidence>